<dbReference type="Proteomes" id="UP000321830">
    <property type="component" value="Unassembled WGS sequence"/>
</dbReference>
<accession>A0A511J2D6</accession>
<feature type="chain" id="PRO_5039533014" evidence="1">
    <location>
        <begin position="26"/>
        <end position="132"/>
    </location>
</feature>
<dbReference type="EMBL" id="BJWF01000010">
    <property type="protein sequence ID" value="GEL91853.1"/>
    <property type="molecule type" value="Genomic_DNA"/>
</dbReference>
<feature type="signal peptide" evidence="1">
    <location>
        <begin position="1"/>
        <end position="25"/>
    </location>
</feature>
<evidence type="ECO:0000313" key="2">
    <source>
        <dbReference type="EMBL" id="GEL91853.1"/>
    </source>
</evidence>
<evidence type="ECO:0000256" key="1">
    <source>
        <dbReference type="SAM" id="SignalP"/>
    </source>
</evidence>
<dbReference type="AlphaFoldDB" id="A0A511J2D6"/>
<evidence type="ECO:0000313" key="3">
    <source>
        <dbReference type="Proteomes" id="UP000321830"/>
    </source>
</evidence>
<keyword evidence="1" id="KW-0732">Signal</keyword>
<protein>
    <submittedName>
        <fullName evidence="2">Uncharacterized protein</fullName>
    </submittedName>
</protein>
<dbReference type="RefSeq" id="WP_010750771.1">
    <property type="nucleotide sequence ID" value="NZ_BJWF01000010.1"/>
</dbReference>
<name>A0A511J2D6_9ENTE</name>
<reference evidence="2 3" key="1">
    <citation type="submission" date="2019-07" db="EMBL/GenBank/DDBJ databases">
        <title>Whole genome shotgun sequence of Enterococcus villorum NBRC 100699.</title>
        <authorList>
            <person name="Hosoyama A."/>
            <person name="Uohara A."/>
            <person name="Ohji S."/>
            <person name="Ichikawa N."/>
        </authorList>
    </citation>
    <scope>NUCLEOTIDE SEQUENCE [LARGE SCALE GENOMIC DNA]</scope>
    <source>
        <strain evidence="2 3">NBRC 100699</strain>
    </source>
</reference>
<sequence>MKMKQIGLAKRMAIFMAFSTLGGIAFSTHEVSATERSEPFVLSTTPEIIEMDREDTVFLVNQPRITTNTFYGGVTGIPGFGTVWGEFHPTQRKVTVYAQGKERISKTGGPNVTVRATASRALTGNTSGWWWA</sequence>
<gene>
    <name evidence="2" type="ORF">EVI01_11900</name>
</gene>
<comment type="caution">
    <text evidence="2">The sequence shown here is derived from an EMBL/GenBank/DDBJ whole genome shotgun (WGS) entry which is preliminary data.</text>
</comment>
<organism evidence="2 3">
    <name type="scientific">Enterococcus villorum</name>
    <dbReference type="NCBI Taxonomy" id="112904"/>
    <lineage>
        <taxon>Bacteria</taxon>
        <taxon>Bacillati</taxon>
        <taxon>Bacillota</taxon>
        <taxon>Bacilli</taxon>
        <taxon>Lactobacillales</taxon>
        <taxon>Enterococcaceae</taxon>
        <taxon>Enterococcus</taxon>
    </lineage>
</organism>
<proteinExistence type="predicted"/>